<organism evidence="2 3">
    <name type="scientific">Fopius arisanus</name>
    <dbReference type="NCBI Taxonomy" id="64838"/>
    <lineage>
        <taxon>Eukaryota</taxon>
        <taxon>Metazoa</taxon>
        <taxon>Ecdysozoa</taxon>
        <taxon>Arthropoda</taxon>
        <taxon>Hexapoda</taxon>
        <taxon>Insecta</taxon>
        <taxon>Pterygota</taxon>
        <taxon>Neoptera</taxon>
        <taxon>Endopterygota</taxon>
        <taxon>Hymenoptera</taxon>
        <taxon>Apocrita</taxon>
        <taxon>Ichneumonoidea</taxon>
        <taxon>Braconidae</taxon>
        <taxon>Opiinae</taxon>
        <taxon>Fopius</taxon>
    </lineage>
</organism>
<dbReference type="SUPFAM" id="SSF54928">
    <property type="entry name" value="RNA-binding domain, RBD"/>
    <property type="match status" value="1"/>
</dbReference>
<dbReference type="InterPro" id="IPR035979">
    <property type="entry name" value="RBD_domain_sf"/>
</dbReference>
<dbReference type="AlphaFoldDB" id="A0A9R1TAQ9"/>
<dbReference type="RefSeq" id="XP_011305628.1">
    <property type="nucleotide sequence ID" value="XM_011307326.1"/>
</dbReference>
<evidence type="ECO:0000313" key="3">
    <source>
        <dbReference type="RefSeq" id="XP_011305628.1"/>
    </source>
</evidence>
<evidence type="ECO:0000256" key="1">
    <source>
        <dbReference type="SAM" id="MobiDB-lite"/>
    </source>
</evidence>
<evidence type="ECO:0000313" key="2">
    <source>
        <dbReference type="Proteomes" id="UP000694866"/>
    </source>
</evidence>
<dbReference type="GO" id="GO:0003676">
    <property type="term" value="F:nucleic acid binding"/>
    <property type="evidence" value="ECO:0007669"/>
    <property type="project" value="InterPro"/>
</dbReference>
<feature type="compositionally biased region" description="Basic residues" evidence="1">
    <location>
        <begin position="193"/>
        <end position="202"/>
    </location>
</feature>
<feature type="compositionally biased region" description="Acidic residues" evidence="1">
    <location>
        <begin position="250"/>
        <end position="259"/>
    </location>
</feature>
<sequence length="259" mass="30105">MKVRTAQEMEEERVRTLYIRLPHQIKNMDDIRDLIFGDVEIKLPRQSGRHCHIIFPSVEEKLKNMKALKKKLIDNKHIFLSHAKVKELDVKLEKRKKLKKVKSVVIDKPKDEEKVTKICFLHNIPNAASVKELKALFPEAKNVAILYKQRLKNHIEGRTGIIKFRDLHTAAAYLKKERPMPLCRGIQLEIHRDKRRQKRRKKAESLKIYGVDKDEGEAKNEAIKSASEDEVKSESEEEDDVEEVQSPGEPDSEGSSEEE</sequence>
<proteinExistence type="predicted"/>
<keyword evidence="2" id="KW-1185">Reference proteome</keyword>
<dbReference type="OrthoDB" id="7699860at2759"/>
<dbReference type="KEGG" id="fas:105268063"/>
<feature type="compositionally biased region" description="Basic and acidic residues" evidence="1">
    <location>
        <begin position="210"/>
        <end position="234"/>
    </location>
</feature>
<accession>A0A9R1TAQ9</accession>
<dbReference type="GeneID" id="105268063"/>
<feature type="region of interest" description="Disordered" evidence="1">
    <location>
        <begin position="193"/>
        <end position="259"/>
    </location>
</feature>
<name>A0A9R1TAQ9_9HYME</name>
<protein>
    <submittedName>
        <fullName evidence="3">Uncharacterized protein</fullName>
    </submittedName>
</protein>
<reference evidence="3" key="1">
    <citation type="submission" date="2025-08" db="UniProtKB">
        <authorList>
            <consortium name="RefSeq"/>
        </authorList>
    </citation>
    <scope>IDENTIFICATION</scope>
    <source>
        <strain evidence="3">USDA-PBARC FA_bdor</strain>
        <tissue evidence="3">Whole organism</tissue>
    </source>
</reference>
<gene>
    <name evidence="3" type="primary">LOC105268063</name>
</gene>
<dbReference type="Proteomes" id="UP000694866">
    <property type="component" value="Unplaced"/>
</dbReference>